<evidence type="ECO:0000313" key="2">
    <source>
        <dbReference type="Proteomes" id="UP000283734"/>
    </source>
</evidence>
<dbReference type="AlphaFoldDB" id="A0A418Y012"/>
<keyword evidence="2" id="KW-1185">Reference proteome</keyword>
<dbReference type="OrthoDB" id="6998416at2"/>
<dbReference type="RefSeq" id="WP_119917935.1">
    <property type="nucleotide sequence ID" value="NZ_CAXGPP010000001.1"/>
</dbReference>
<comment type="caution">
    <text evidence="1">The sequence shown here is derived from an EMBL/GenBank/DDBJ whole genome shotgun (WGS) entry which is preliminary data.</text>
</comment>
<protein>
    <submittedName>
        <fullName evidence="1">Uncharacterized protein</fullName>
    </submittedName>
</protein>
<name>A0A418Y012_9GAMM</name>
<dbReference type="Proteomes" id="UP000283734">
    <property type="component" value="Unassembled WGS sequence"/>
</dbReference>
<reference evidence="1 2" key="1">
    <citation type="submission" date="2018-09" db="EMBL/GenBank/DDBJ databases">
        <title>Alcanivorax profundi sp. nov., isolated from 1000 m-depth seawater of the Mariana Trench.</title>
        <authorList>
            <person name="Liu J."/>
        </authorList>
    </citation>
    <scope>NUCLEOTIDE SEQUENCE [LARGE SCALE GENOMIC DNA]</scope>
    <source>
        <strain evidence="1 2">MTEO17</strain>
    </source>
</reference>
<evidence type="ECO:0000313" key="1">
    <source>
        <dbReference type="EMBL" id="RJG18614.1"/>
    </source>
</evidence>
<sequence>MYLVAKFDLDGTTYNEVVFFQDDAIDTIKGCEREIMYGRRGGWQVYTHITRAARGFTYTTSYACASGVQRFSDWDRSGMRPRDNVFSVTIENDVLNVVSHGSYSKCMASVRQRGGESRQQFCGKSAQRLLTP</sequence>
<proteinExistence type="predicted"/>
<organism evidence="1 2">
    <name type="scientific">Alcanivorax profundi</name>
    <dbReference type="NCBI Taxonomy" id="2338368"/>
    <lineage>
        <taxon>Bacteria</taxon>
        <taxon>Pseudomonadati</taxon>
        <taxon>Pseudomonadota</taxon>
        <taxon>Gammaproteobacteria</taxon>
        <taxon>Oceanospirillales</taxon>
        <taxon>Alcanivoracaceae</taxon>
        <taxon>Alcanivorax</taxon>
    </lineage>
</organism>
<accession>A0A418Y012</accession>
<dbReference type="EMBL" id="QYYA01000002">
    <property type="protein sequence ID" value="RJG18614.1"/>
    <property type="molecule type" value="Genomic_DNA"/>
</dbReference>
<gene>
    <name evidence="1" type="ORF">D4A39_09120</name>
</gene>